<comment type="caution">
    <text evidence="4">The sequence shown here is derived from an EMBL/GenBank/DDBJ whole genome shotgun (WGS) entry which is preliminary data.</text>
</comment>
<reference evidence="4 5" key="1">
    <citation type="journal article" date="2024" name="IMA Fungus">
        <title>IMA Genome - F19 : A genome assembly and annotation guide to empower mycologists, including annotated draft genome sequences of Ceratocystis pirilliformis, Diaporthe australafricana, Fusarium ophioides, Paecilomyces lecythidis, and Sporothrix stenoceras.</title>
        <authorList>
            <person name="Aylward J."/>
            <person name="Wilson A.M."/>
            <person name="Visagie C.M."/>
            <person name="Spraker J."/>
            <person name="Barnes I."/>
            <person name="Buitendag C."/>
            <person name="Ceriani C."/>
            <person name="Del Mar Angel L."/>
            <person name="du Plessis D."/>
            <person name="Fuchs T."/>
            <person name="Gasser K."/>
            <person name="Kramer D."/>
            <person name="Li W."/>
            <person name="Munsamy K."/>
            <person name="Piso A."/>
            <person name="Price J.L."/>
            <person name="Sonnekus B."/>
            <person name="Thomas C."/>
            <person name="van der Nest A."/>
            <person name="van Dijk A."/>
            <person name="van Heerden A."/>
            <person name="van Vuuren N."/>
            <person name="Yilmaz N."/>
            <person name="Duong T.A."/>
            <person name="van der Merwe N.A."/>
            <person name="Wingfield M.J."/>
            <person name="Wingfield B.D."/>
        </authorList>
    </citation>
    <scope>NUCLEOTIDE SEQUENCE [LARGE SCALE GENOMIC DNA]</scope>
    <source>
        <strain evidence="4 5">CMW 18300</strain>
    </source>
</reference>
<gene>
    <name evidence="4" type="ORF">Daus18300_011464</name>
</gene>
<keyword evidence="5" id="KW-1185">Reference proteome</keyword>
<proteinExistence type="inferred from homology"/>
<keyword evidence="2" id="KW-0521">NADP</keyword>
<dbReference type="EMBL" id="JAWRVE010000139">
    <property type="protein sequence ID" value="KAL1854444.1"/>
    <property type="molecule type" value="Genomic_DNA"/>
</dbReference>
<comment type="similarity">
    <text evidence="1">Belongs to the NmrA-type oxidoreductase family.</text>
</comment>
<organism evidence="4 5">
    <name type="scientific">Diaporthe australafricana</name>
    <dbReference type="NCBI Taxonomy" id="127596"/>
    <lineage>
        <taxon>Eukaryota</taxon>
        <taxon>Fungi</taxon>
        <taxon>Dikarya</taxon>
        <taxon>Ascomycota</taxon>
        <taxon>Pezizomycotina</taxon>
        <taxon>Sordariomycetes</taxon>
        <taxon>Sordariomycetidae</taxon>
        <taxon>Diaporthales</taxon>
        <taxon>Diaporthaceae</taxon>
        <taxon>Diaporthe</taxon>
    </lineage>
</organism>
<dbReference type="Pfam" id="PF05368">
    <property type="entry name" value="NmrA"/>
    <property type="match status" value="1"/>
</dbReference>
<evidence type="ECO:0000256" key="1">
    <source>
        <dbReference type="ARBA" id="ARBA00006328"/>
    </source>
</evidence>
<dbReference type="Proteomes" id="UP001583177">
    <property type="component" value="Unassembled WGS sequence"/>
</dbReference>
<name>A0ABR3W6M9_9PEZI</name>
<dbReference type="InterPro" id="IPR008030">
    <property type="entry name" value="NmrA-like"/>
</dbReference>
<feature type="domain" description="NmrA-like" evidence="3">
    <location>
        <begin position="3"/>
        <end position="275"/>
    </location>
</feature>
<evidence type="ECO:0000259" key="3">
    <source>
        <dbReference type="Pfam" id="PF05368"/>
    </source>
</evidence>
<evidence type="ECO:0000256" key="2">
    <source>
        <dbReference type="ARBA" id="ARBA00022857"/>
    </source>
</evidence>
<dbReference type="InterPro" id="IPR051164">
    <property type="entry name" value="NmrA-like_oxidored"/>
</dbReference>
<dbReference type="SUPFAM" id="SSF51735">
    <property type="entry name" value="NAD(P)-binding Rossmann-fold domains"/>
    <property type="match status" value="1"/>
</dbReference>
<sequence>MSRALLITGATGKQGGAVIKALLAAKADFEVLAVTRDTTSPSAQRLAGKASNIKLVQGNLDDCDSIFKAAKAASSTPIWGVYSVQIPAFNSKGPIIEERQGKALVDAALKNGVKHFVYSSVDRGGPRSSDNATDIPHFVSKHHVEKHLISESKVQGMNWTILRPAAFMENFDGGFVGKVFATSWKLVVKRPLQLIATDDIGFFGAQAFMEPETYNGQAISLAGDELKYEEMIEIFKRKTGSAPPSTFGFLARLVLWMSKEMGTMFAFFEREGYGADVKELRKTHPGLQNLSTWLETSVYAKDKTH</sequence>
<dbReference type="Gene3D" id="3.40.50.720">
    <property type="entry name" value="NAD(P)-binding Rossmann-like Domain"/>
    <property type="match status" value="1"/>
</dbReference>
<evidence type="ECO:0000313" key="5">
    <source>
        <dbReference type="Proteomes" id="UP001583177"/>
    </source>
</evidence>
<dbReference type="PANTHER" id="PTHR42748">
    <property type="entry name" value="NITROGEN METABOLITE REPRESSION PROTEIN NMRA FAMILY MEMBER"/>
    <property type="match status" value="1"/>
</dbReference>
<dbReference type="CDD" id="cd05251">
    <property type="entry name" value="NmrA_like_SDR_a"/>
    <property type="match status" value="1"/>
</dbReference>
<accession>A0ABR3W6M9</accession>
<dbReference type="PANTHER" id="PTHR42748:SF7">
    <property type="entry name" value="NMRA LIKE REDOX SENSOR 1-RELATED"/>
    <property type="match status" value="1"/>
</dbReference>
<dbReference type="Gene3D" id="3.90.25.10">
    <property type="entry name" value="UDP-galactose 4-epimerase, domain 1"/>
    <property type="match status" value="1"/>
</dbReference>
<evidence type="ECO:0000313" key="4">
    <source>
        <dbReference type="EMBL" id="KAL1854444.1"/>
    </source>
</evidence>
<protein>
    <recommendedName>
        <fullName evidence="3">NmrA-like domain-containing protein</fullName>
    </recommendedName>
</protein>
<dbReference type="InterPro" id="IPR036291">
    <property type="entry name" value="NAD(P)-bd_dom_sf"/>
</dbReference>